<dbReference type="InterPro" id="IPR029327">
    <property type="entry name" value="HAUS4"/>
</dbReference>
<protein>
    <submittedName>
        <fullName evidence="4">HAUS augmin-like complex subunit 4 isoform X1</fullName>
    </submittedName>
</protein>
<evidence type="ECO:0000256" key="1">
    <source>
        <dbReference type="SAM" id="MobiDB-lite"/>
    </source>
</evidence>
<evidence type="ECO:0000313" key="3">
    <source>
        <dbReference type="Proteomes" id="UP001652662"/>
    </source>
</evidence>
<feature type="chain" id="PRO_5046373604" evidence="2">
    <location>
        <begin position="22"/>
        <end position="470"/>
    </location>
</feature>
<feature type="region of interest" description="Disordered" evidence="1">
    <location>
        <begin position="67"/>
        <end position="114"/>
    </location>
</feature>
<accession>A0ABM2F5Z5</accession>
<dbReference type="RefSeq" id="XP_008527204.2">
    <property type="nucleotide sequence ID" value="XM_008528982.2"/>
</dbReference>
<dbReference type="PRINTS" id="PR02090">
    <property type="entry name" value="HAUSAUGMINL4"/>
</dbReference>
<feature type="compositionally biased region" description="Basic and acidic residues" evidence="1">
    <location>
        <begin position="94"/>
        <end position="104"/>
    </location>
</feature>
<proteinExistence type="predicted"/>
<dbReference type="GeneID" id="103556732"/>
<dbReference type="Proteomes" id="UP001652662">
    <property type="component" value="Chromosome 1"/>
</dbReference>
<dbReference type="Pfam" id="PF14735">
    <property type="entry name" value="HAUS4"/>
    <property type="match status" value="1"/>
</dbReference>
<dbReference type="InterPro" id="IPR026214">
    <property type="entry name" value="HAUS4_met"/>
</dbReference>
<keyword evidence="3" id="KW-1185">Reference proteome</keyword>
<evidence type="ECO:0000256" key="2">
    <source>
        <dbReference type="SAM" id="SignalP"/>
    </source>
</evidence>
<name>A0ABM2F5Z5_EQUPR</name>
<reference evidence="4" key="2">
    <citation type="submission" date="2025-08" db="UniProtKB">
        <authorList>
            <consortium name="RefSeq"/>
        </authorList>
    </citation>
    <scope>IDENTIFICATION</scope>
    <source>
        <tissue evidence="4">Blood</tissue>
    </source>
</reference>
<reference evidence="3" key="1">
    <citation type="submission" date="2025-05" db="UniProtKB">
        <authorList>
            <consortium name="RefSeq"/>
        </authorList>
    </citation>
    <scope>NUCLEOTIDE SEQUENCE [LARGE SCALE GENOMIC DNA]</scope>
</reference>
<dbReference type="PANTHER" id="PTHR16219">
    <property type="entry name" value="AUGMIN SUBUNIT 4 FAMILY MEMBER"/>
    <property type="match status" value="1"/>
</dbReference>
<sequence length="470" mass="53674">MLLCPFLSQAVLLALLPPAPAPGPTERFRGPGRAEFRASRLRTASGASAALGCAGLLQRVGGRRCGEEERWERQSGQPRSPAAQAALALGDPWLPRRKEKKESQETQMASGDFCSPGEGVEILQQVCSKQLPPCNLSEEDLLQNPHFSKLLLSLSQHVDESGLSLTLAKEQAQAWKEVRLHKTTWLRSEILQRVIQELLVDYYVKTQDTNLTSEDKKFHETLEQRLLVTELTQLLGPSQEREMPPVLGLEKADLLELMPPSEDFVRMRAQLPLEVEEQLKKKCFALLCYHDPSSDSDSETLKAAKVWKLAEVLLGEKQQCQDAKSQQKEQMVLLEKKSATYSQVLLRCLALLQRLLQEHRLKTQSELDRINAQYLEIKCSAMILKLRMEELKILSDTYTAEKVEVHRLIRDRLEGAIRLQEQDMEKSRQVLNTYEVLGEEFDRLVKEYTQLKQATENKRWALQEFSKAYR</sequence>
<feature type="signal peptide" evidence="2">
    <location>
        <begin position="1"/>
        <end position="21"/>
    </location>
</feature>
<gene>
    <name evidence="4" type="primary">HAUS4</name>
</gene>
<organism evidence="3 4">
    <name type="scientific">Equus przewalskii</name>
    <name type="common">Przewalski's horse</name>
    <name type="synonym">Equus caballus przewalskii</name>
    <dbReference type="NCBI Taxonomy" id="9798"/>
    <lineage>
        <taxon>Eukaryota</taxon>
        <taxon>Metazoa</taxon>
        <taxon>Chordata</taxon>
        <taxon>Craniata</taxon>
        <taxon>Vertebrata</taxon>
        <taxon>Euteleostomi</taxon>
        <taxon>Mammalia</taxon>
        <taxon>Eutheria</taxon>
        <taxon>Laurasiatheria</taxon>
        <taxon>Perissodactyla</taxon>
        <taxon>Equidae</taxon>
        <taxon>Equus</taxon>
    </lineage>
</organism>
<evidence type="ECO:0000313" key="4">
    <source>
        <dbReference type="RefSeq" id="XP_008527204.2"/>
    </source>
</evidence>
<dbReference type="PANTHER" id="PTHR16219:SF1">
    <property type="entry name" value="HAUS AUGMIN-LIKE COMPLEX SUBUNIT 4"/>
    <property type="match status" value="1"/>
</dbReference>
<keyword evidence="2" id="KW-0732">Signal</keyword>